<sequence length="985" mass="113398">MAFSTQMDFFHVPFMHEEPEYKCKTACVQLKSYESCKDNRSWSRDKRKRSQFLSDLVTCQLPMEDGETNKEVMAADMSSAVYKSADTPSRTNVGNPQSRSVMAKTAGDANMPSRSVMTNAKLPLSQHNVGDSTPLKPTKSETIDEISTATVTRTDQEISQLNAITIGGDSLLECANAHLTDYQKLLNLNTSLEMQLAISDERLKIADEENHNIKEMLTSKLDHNMSKDFFNKIQKLITNGKLTKNEENEFLQICKKMENMQRTYDVVRAENNYVKRLVEKLSARVTMEQLQIDNETSTDVKYLQNKINTLRKECLMLRTIEDDYHKAKQANQTAGNPAEQDIENIKQIIKERNVLREKCNSLKNLEQTVATLKDKNKQLHSANSVLHNDLAQQYSCIRSKEWDMHNMQKDYEQKLEKAYHEKQCLRAQLKDLKDEIVKLKCQTLKAEMVRKENACLRNEISKRDTMLCEYDCQYKQLMNVVEELRGMKLQNNHTPTGNDQVDDLAFFTCATLEEIMKEMKNKGCVQKEINSEFNVNGVKSESKDEIICNRCSETLKRLQELEGEKKSLENENYRMQDLIKEGEKKMVNMLNKIEHLDGAINENADELKKSSYEMTEAKRLVEDISSIHIQNQQLVNAVGAINSRDDEKIIDDLRRQLEEETLKLTQCKQENLSLAKLASDRENELKSLKELNNKLQKDIASLQYGTENKATENFKKSNENVENNYDDKQHTNSKNKTDKKRINYKPISEDESKTSTIDIAAFVVRSAEKLKTNFSNGGGFEKELSKLFKEFILEYSACRDRSCCCSRQINYKSKLSKICHKLYHSGLKSLSFIELAYMHKKIYMQAEVEKPGFLLHMLLKDNLQDILGILNITPEQLSHSMAGQVDLKSNKIMQRCCSCKQELCCTKSEEMLKEEVHKLSRDVESVQILLESLKQLPYTSEGDFIGTADNNDSTYRAITPVQKMSTKHFKKLKTPVNEHPDVYNV</sequence>
<accession>A0A1I8PD20</accession>
<evidence type="ECO:0000313" key="3">
    <source>
        <dbReference type="EnsemblMetazoa" id="SCAU006929-PA"/>
    </source>
</evidence>
<dbReference type="OrthoDB" id="7764536at2759"/>
<dbReference type="EnsemblMetazoa" id="SCAU006929-RA">
    <property type="protein sequence ID" value="SCAU006929-PA"/>
    <property type="gene ID" value="SCAU006929"/>
</dbReference>
<dbReference type="AlphaFoldDB" id="A0A1I8PD20"/>
<evidence type="ECO:0000256" key="1">
    <source>
        <dbReference type="SAM" id="Coils"/>
    </source>
</evidence>
<feature type="coiled-coil region" evidence="1">
    <location>
        <begin position="650"/>
        <end position="705"/>
    </location>
</feature>
<feature type="compositionally biased region" description="Basic and acidic residues" evidence="2">
    <location>
        <begin position="713"/>
        <end position="730"/>
    </location>
</feature>
<proteinExistence type="predicted"/>
<feature type="coiled-coil region" evidence="1">
    <location>
        <begin position="345"/>
        <end position="382"/>
    </location>
</feature>
<evidence type="ECO:0000256" key="2">
    <source>
        <dbReference type="SAM" id="MobiDB-lite"/>
    </source>
</evidence>
<dbReference type="Proteomes" id="UP000095300">
    <property type="component" value="Unassembled WGS sequence"/>
</dbReference>
<dbReference type="KEGG" id="scac:106093792"/>
<feature type="coiled-coil region" evidence="1">
    <location>
        <begin position="408"/>
        <end position="442"/>
    </location>
</feature>
<feature type="region of interest" description="Disordered" evidence="2">
    <location>
        <begin position="713"/>
        <end position="740"/>
    </location>
</feature>
<gene>
    <name evidence="3" type="primary">106093792</name>
</gene>
<keyword evidence="1" id="KW-0175">Coiled coil</keyword>
<protein>
    <submittedName>
        <fullName evidence="3">Uncharacterized protein</fullName>
    </submittedName>
</protein>
<feature type="compositionally biased region" description="Basic residues" evidence="2">
    <location>
        <begin position="731"/>
        <end position="740"/>
    </location>
</feature>
<feature type="coiled-coil region" evidence="1">
    <location>
        <begin position="551"/>
        <end position="585"/>
    </location>
</feature>
<organism evidence="3 4">
    <name type="scientific">Stomoxys calcitrans</name>
    <name type="common">Stable fly</name>
    <name type="synonym">Conops calcitrans</name>
    <dbReference type="NCBI Taxonomy" id="35570"/>
    <lineage>
        <taxon>Eukaryota</taxon>
        <taxon>Metazoa</taxon>
        <taxon>Ecdysozoa</taxon>
        <taxon>Arthropoda</taxon>
        <taxon>Hexapoda</taxon>
        <taxon>Insecta</taxon>
        <taxon>Pterygota</taxon>
        <taxon>Neoptera</taxon>
        <taxon>Endopterygota</taxon>
        <taxon>Diptera</taxon>
        <taxon>Brachycera</taxon>
        <taxon>Muscomorpha</taxon>
        <taxon>Muscoidea</taxon>
        <taxon>Muscidae</taxon>
        <taxon>Stomoxys</taxon>
    </lineage>
</organism>
<keyword evidence="4" id="KW-1185">Reference proteome</keyword>
<reference evidence="3" key="1">
    <citation type="submission" date="2020-05" db="UniProtKB">
        <authorList>
            <consortium name="EnsemblMetazoa"/>
        </authorList>
    </citation>
    <scope>IDENTIFICATION</scope>
    <source>
        <strain evidence="3">USDA</strain>
    </source>
</reference>
<name>A0A1I8PD20_STOCA</name>
<evidence type="ECO:0000313" key="4">
    <source>
        <dbReference type="Proteomes" id="UP000095300"/>
    </source>
</evidence>
<dbReference type="VEuPathDB" id="VectorBase:SCAU006929"/>